<keyword evidence="1" id="KW-0175">Coiled coil</keyword>
<evidence type="ECO:0000313" key="4">
    <source>
        <dbReference type="Proteomes" id="UP000011729"/>
    </source>
</evidence>
<reference evidence="3 4" key="1">
    <citation type="journal article" date="2013" name="PLoS Genet.">
        <title>A gene transfer agent and a dynamic repertoire of secretion systems hold the keys to the explosive radiation of the emerging pathogen Bartonella.</title>
        <authorList>
            <person name="Guy L."/>
            <person name="Nystedt B."/>
            <person name="Toft C."/>
            <person name="Zaremba-Niedzwiedzka K."/>
            <person name="Berglund E.C."/>
            <person name="Granberg F."/>
            <person name="Naslund K."/>
            <person name="Eriksson A.S."/>
            <person name="Andersson S.G."/>
        </authorList>
    </citation>
    <scope>NUCLEOTIDE SEQUENCE [LARGE SCALE GENOMIC DNA]</scope>
    <source>
        <strain evidence="3 4">Aust/NH1</strain>
    </source>
</reference>
<evidence type="ECO:0000256" key="1">
    <source>
        <dbReference type="SAM" id="Coils"/>
    </source>
</evidence>
<accession>M1P4Z3</accession>
<dbReference type="OrthoDB" id="7032238at2"/>
<feature type="transmembrane region" description="Helical" evidence="2">
    <location>
        <begin position="36"/>
        <end position="58"/>
    </location>
</feature>
<keyword evidence="2" id="KW-0472">Membrane</keyword>
<evidence type="ECO:0000256" key="2">
    <source>
        <dbReference type="SAM" id="Phobius"/>
    </source>
</evidence>
<keyword evidence="4" id="KW-1185">Reference proteome</keyword>
<dbReference type="RefSeq" id="WP_015398424.1">
    <property type="nucleotide sequence ID" value="NC_020300.1"/>
</dbReference>
<feature type="transmembrane region" description="Helical" evidence="2">
    <location>
        <begin position="110"/>
        <end position="132"/>
    </location>
</feature>
<keyword evidence="2" id="KW-1133">Transmembrane helix</keyword>
<proteinExistence type="predicted"/>
<name>M1P4Z3_BARAA</name>
<dbReference type="STRING" id="1094489.BAnh1_10510"/>
<organism evidence="3 4">
    <name type="scientific">Bartonella australis (strain Aust/NH1)</name>
    <dbReference type="NCBI Taxonomy" id="1094489"/>
    <lineage>
        <taxon>Bacteria</taxon>
        <taxon>Pseudomonadati</taxon>
        <taxon>Pseudomonadota</taxon>
        <taxon>Alphaproteobacteria</taxon>
        <taxon>Hyphomicrobiales</taxon>
        <taxon>Bartonellaceae</taxon>
        <taxon>Bartonella</taxon>
    </lineage>
</organism>
<dbReference type="PATRIC" id="fig|1094489.3.peg.1293"/>
<dbReference type="AlphaFoldDB" id="M1P4Z3"/>
<feature type="transmembrane region" description="Helical" evidence="2">
    <location>
        <begin position="78"/>
        <end position="98"/>
    </location>
</feature>
<dbReference type="Proteomes" id="UP000011729">
    <property type="component" value="Chromosome"/>
</dbReference>
<dbReference type="HOGENOM" id="CLU_063844_0_0_5"/>
<keyword evidence="2" id="KW-0812">Transmembrane</keyword>
<evidence type="ECO:0000313" key="3">
    <source>
        <dbReference type="EMBL" id="AGF74920.1"/>
    </source>
</evidence>
<protein>
    <submittedName>
        <fullName evidence="3">Putative membrane protein</fullName>
    </submittedName>
</protein>
<dbReference type="EMBL" id="CP003123">
    <property type="protein sequence ID" value="AGF74920.1"/>
    <property type="molecule type" value="Genomic_DNA"/>
</dbReference>
<gene>
    <name evidence="3" type="ordered locus">BAnh1_10510</name>
</gene>
<feature type="coiled-coil region" evidence="1">
    <location>
        <begin position="263"/>
        <end position="294"/>
    </location>
</feature>
<dbReference type="eggNOG" id="COG1196">
    <property type="taxonomic scope" value="Bacteria"/>
</dbReference>
<dbReference type="KEGG" id="baus:BAnh1_10510"/>
<sequence length="351" mass="37038">METRIPIDASSDTHFAGSFALETEYSTGNQNISWSAILAGFITAVAISICFSFLVAALGLGKIDLSFSAPFEGALTSMGIGSIATIILSLAGGGFVAGRFAKGAGAAHGFLTWALLTLAVTLQAALFLSGAANLGAQTVSGAASSLKTGGQAILSATNSQSLERLLDDQVSPVADFDKLRGDLRTLLNKNEISALDPERLNQAYEGALGDIRSALTAFKDDPSHYRTYLRDLGSNLSERAQTLKASINRNDIVRTLVNDGMTQAEAEQTADRAIRTYQAAREKIEQAIETLSEQTGHIETLAQNAQTAANKAIGTASAIGWLSFLGSLIGAIIASVCGYYGYQSRQNYFIF</sequence>
<feature type="transmembrane region" description="Helical" evidence="2">
    <location>
        <begin position="318"/>
        <end position="342"/>
    </location>
</feature>